<evidence type="ECO:0000313" key="4">
    <source>
        <dbReference type="Proteomes" id="UP000536262"/>
    </source>
</evidence>
<name>A0A7X0FBZ5_9HYPH</name>
<dbReference type="InterPro" id="IPR023393">
    <property type="entry name" value="START-like_dom_sf"/>
</dbReference>
<dbReference type="RefSeq" id="WP_184701425.1">
    <property type="nucleotide sequence ID" value="NZ_BAABEG010000001.1"/>
</dbReference>
<dbReference type="Pfam" id="PF08327">
    <property type="entry name" value="AHSA1"/>
    <property type="match status" value="1"/>
</dbReference>
<evidence type="ECO:0000259" key="2">
    <source>
        <dbReference type="Pfam" id="PF08327"/>
    </source>
</evidence>
<accession>A0A7X0FBZ5</accession>
<dbReference type="EMBL" id="JACHOU010000018">
    <property type="protein sequence ID" value="MBB6356901.1"/>
    <property type="molecule type" value="Genomic_DNA"/>
</dbReference>
<feature type="domain" description="Activator of Hsp90 ATPase homologue 1/2-like C-terminal" evidence="2">
    <location>
        <begin position="19"/>
        <end position="131"/>
    </location>
</feature>
<evidence type="ECO:0000313" key="3">
    <source>
        <dbReference type="EMBL" id="MBB6356901.1"/>
    </source>
</evidence>
<dbReference type="Gene3D" id="3.30.530.20">
    <property type="match status" value="1"/>
</dbReference>
<comment type="similarity">
    <text evidence="1">Belongs to the AHA1 family.</text>
</comment>
<dbReference type="SUPFAM" id="SSF55961">
    <property type="entry name" value="Bet v1-like"/>
    <property type="match status" value="1"/>
</dbReference>
<evidence type="ECO:0000256" key="1">
    <source>
        <dbReference type="ARBA" id="ARBA00006817"/>
    </source>
</evidence>
<sequence>MTETMETTRSVVVERDFPYPPEKLWRALTQPHLIAEWLMNNDFAAEASRRFTLSADWGQVDCQVETVEENRALAYRWDTKDLRSIVTWTLAPTASGTSLRMEQRGFTTAQKSYFQGATVGWPRFFDALGNVVSKLD</sequence>
<protein>
    <submittedName>
        <fullName evidence="3">Uncharacterized protein YndB with AHSA1/START domain</fullName>
    </submittedName>
</protein>
<organism evidence="3 4">
    <name type="scientific">Aminobacter aganoensis</name>
    <dbReference type="NCBI Taxonomy" id="83264"/>
    <lineage>
        <taxon>Bacteria</taxon>
        <taxon>Pseudomonadati</taxon>
        <taxon>Pseudomonadota</taxon>
        <taxon>Alphaproteobacteria</taxon>
        <taxon>Hyphomicrobiales</taxon>
        <taxon>Phyllobacteriaceae</taxon>
        <taxon>Aminobacter</taxon>
    </lineage>
</organism>
<dbReference type="CDD" id="cd07814">
    <property type="entry name" value="SRPBCC_CalC_Aha1-like"/>
    <property type="match status" value="1"/>
</dbReference>
<proteinExistence type="inferred from homology"/>
<dbReference type="Proteomes" id="UP000536262">
    <property type="component" value="Unassembled WGS sequence"/>
</dbReference>
<reference evidence="3 4" key="1">
    <citation type="submission" date="2020-08" db="EMBL/GenBank/DDBJ databases">
        <title>Genomic Encyclopedia of Type Strains, Phase IV (KMG-IV): sequencing the most valuable type-strain genomes for metagenomic binning, comparative biology and taxonomic classification.</title>
        <authorList>
            <person name="Goeker M."/>
        </authorList>
    </citation>
    <scope>NUCLEOTIDE SEQUENCE [LARGE SCALE GENOMIC DNA]</scope>
    <source>
        <strain evidence="3 4">DSM 7051</strain>
    </source>
</reference>
<gene>
    <name evidence="3" type="ORF">GGR00_004719</name>
</gene>
<keyword evidence="4" id="KW-1185">Reference proteome</keyword>
<dbReference type="InterPro" id="IPR013538">
    <property type="entry name" value="ASHA1/2-like_C"/>
</dbReference>
<comment type="caution">
    <text evidence="3">The sequence shown here is derived from an EMBL/GenBank/DDBJ whole genome shotgun (WGS) entry which is preliminary data.</text>
</comment>
<dbReference type="AlphaFoldDB" id="A0A7X0FBZ5"/>